<protein>
    <submittedName>
        <fullName evidence="2">Uncharacterized protein</fullName>
    </submittedName>
</protein>
<evidence type="ECO:0000313" key="2">
    <source>
        <dbReference type="EMBL" id="KAJ9582438.1"/>
    </source>
</evidence>
<name>A0AAD7ZKX9_DIPPU</name>
<dbReference type="EMBL" id="JASPKZ010007801">
    <property type="protein sequence ID" value="KAJ9582438.1"/>
    <property type="molecule type" value="Genomic_DNA"/>
</dbReference>
<feature type="transmembrane region" description="Helical" evidence="1">
    <location>
        <begin position="20"/>
        <end position="44"/>
    </location>
</feature>
<feature type="transmembrane region" description="Helical" evidence="1">
    <location>
        <begin position="103"/>
        <end position="120"/>
    </location>
</feature>
<proteinExistence type="predicted"/>
<keyword evidence="3" id="KW-1185">Reference proteome</keyword>
<feature type="non-terminal residue" evidence="2">
    <location>
        <position position="1"/>
    </location>
</feature>
<feature type="transmembrane region" description="Helical" evidence="1">
    <location>
        <begin position="69"/>
        <end position="91"/>
    </location>
</feature>
<dbReference type="Proteomes" id="UP001233999">
    <property type="component" value="Unassembled WGS sequence"/>
</dbReference>
<comment type="caution">
    <text evidence="2">The sequence shown here is derived from an EMBL/GenBank/DDBJ whole genome shotgun (WGS) entry which is preliminary data.</text>
</comment>
<reference evidence="2" key="1">
    <citation type="journal article" date="2023" name="IScience">
        <title>Live-bearing cockroach genome reveals convergent evolutionary mechanisms linked to viviparity in insects and beyond.</title>
        <authorList>
            <person name="Fouks B."/>
            <person name="Harrison M.C."/>
            <person name="Mikhailova A.A."/>
            <person name="Marchal E."/>
            <person name="English S."/>
            <person name="Carruthers M."/>
            <person name="Jennings E.C."/>
            <person name="Chiamaka E.L."/>
            <person name="Frigard R.A."/>
            <person name="Pippel M."/>
            <person name="Attardo G.M."/>
            <person name="Benoit J.B."/>
            <person name="Bornberg-Bauer E."/>
            <person name="Tobe S.S."/>
        </authorList>
    </citation>
    <scope>NUCLEOTIDE SEQUENCE</scope>
    <source>
        <strain evidence="2">Stay&amp;Tobe</strain>
    </source>
</reference>
<evidence type="ECO:0000256" key="1">
    <source>
        <dbReference type="SAM" id="Phobius"/>
    </source>
</evidence>
<sequence length="145" mass="15492">MRIPMLNACCCGCTLKTGTVIIGIIDIVIAAFNFIGGIVVASSIEAINQSDYPGLNLEEYRSLLDTLEATMIVAAVIGAILFIVASLLIAASLYESPKLVIPWLVYTCLHMLFNLIVYIINGATYASLGNGGQAALYFIMAILIL</sequence>
<keyword evidence="1" id="KW-0472">Membrane</keyword>
<dbReference type="PANTHER" id="PTHR34609">
    <property type="entry name" value="GEO08273P1-RELATED"/>
    <property type="match status" value="1"/>
</dbReference>
<evidence type="ECO:0000313" key="3">
    <source>
        <dbReference type="Proteomes" id="UP001233999"/>
    </source>
</evidence>
<dbReference type="InterPro" id="IPR053077">
    <property type="entry name" value="MARVEL_domain_protein_3"/>
</dbReference>
<gene>
    <name evidence="2" type="ORF">L9F63_003236</name>
</gene>
<organism evidence="2 3">
    <name type="scientific">Diploptera punctata</name>
    <name type="common">Pacific beetle cockroach</name>
    <dbReference type="NCBI Taxonomy" id="6984"/>
    <lineage>
        <taxon>Eukaryota</taxon>
        <taxon>Metazoa</taxon>
        <taxon>Ecdysozoa</taxon>
        <taxon>Arthropoda</taxon>
        <taxon>Hexapoda</taxon>
        <taxon>Insecta</taxon>
        <taxon>Pterygota</taxon>
        <taxon>Neoptera</taxon>
        <taxon>Polyneoptera</taxon>
        <taxon>Dictyoptera</taxon>
        <taxon>Blattodea</taxon>
        <taxon>Blaberoidea</taxon>
        <taxon>Blaberidae</taxon>
        <taxon>Diplopterinae</taxon>
        <taxon>Diploptera</taxon>
    </lineage>
</organism>
<dbReference type="PANTHER" id="PTHR34609:SF17">
    <property type="entry name" value="GEO08273P1-RELATED"/>
    <property type="match status" value="1"/>
</dbReference>
<accession>A0AAD7ZKX9</accession>
<reference evidence="2" key="2">
    <citation type="submission" date="2023-05" db="EMBL/GenBank/DDBJ databases">
        <authorList>
            <person name="Fouks B."/>
        </authorList>
    </citation>
    <scope>NUCLEOTIDE SEQUENCE</scope>
    <source>
        <strain evidence="2">Stay&amp;Tobe</strain>
        <tissue evidence="2">Testes</tissue>
    </source>
</reference>
<dbReference type="AlphaFoldDB" id="A0AAD7ZKX9"/>
<keyword evidence="1" id="KW-1133">Transmembrane helix</keyword>
<keyword evidence="1" id="KW-0812">Transmembrane</keyword>